<keyword evidence="2" id="KW-1185">Reference proteome</keyword>
<dbReference type="Proteomes" id="UP000295525">
    <property type="component" value="Unassembled WGS sequence"/>
</dbReference>
<accession>A0A4R3M9Z7</accession>
<dbReference type="RefSeq" id="WP_132580199.1">
    <property type="nucleotide sequence ID" value="NZ_SMAJ01000003.1"/>
</dbReference>
<organism evidence="1 2">
    <name type="scientific">Paralcaligenes ureilyticus</name>
    <dbReference type="NCBI Taxonomy" id="627131"/>
    <lineage>
        <taxon>Bacteria</taxon>
        <taxon>Pseudomonadati</taxon>
        <taxon>Pseudomonadota</taxon>
        <taxon>Betaproteobacteria</taxon>
        <taxon>Burkholderiales</taxon>
        <taxon>Alcaligenaceae</taxon>
        <taxon>Paralcaligenes</taxon>
    </lineage>
</organism>
<comment type="caution">
    <text evidence="1">The sequence shown here is derived from an EMBL/GenBank/DDBJ whole genome shotgun (WGS) entry which is preliminary data.</text>
</comment>
<evidence type="ECO:0000313" key="1">
    <source>
        <dbReference type="EMBL" id="TCT09473.1"/>
    </source>
</evidence>
<protein>
    <submittedName>
        <fullName evidence="1">Uncharacterized protein</fullName>
    </submittedName>
</protein>
<evidence type="ECO:0000313" key="2">
    <source>
        <dbReference type="Proteomes" id="UP000295525"/>
    </source>
</evidence>
<dbReference type="EMBL" id="SMAJ01000003">
    <property type="protein sequence ID" value="TCT09473.1"/>
    <property type="molecule type" value="Genomic_DNA"/>
</dbReference>
<gene>
    <name evidence="1" type="ORF">EDC26_10391</name>
</gene>
<sequence length="155" mass="17465">MNIELQTQAAVNAYPQIGGACVDDAISIGIECGMQEPIAVVIRIKPALLIDYDLCANKEDMFWHTSAALQRARVDERKRRSTERSRLNGEFTNPGIAMSSDLTDDCELCVEIDPHGVSMAYLRNVWDRVFSELRNRLSAQRQYMAETGHYVPEEA</sequence>
<proteinExistence type="predicted"/>
<reference evidence="1 2" key="1">
    <citation type="submission" date="2019-03" db="EMBL/GenBank/DDBJ databases">
        <title>Genomic Encyclopedia of Type Strains, Phase IV (KMG-IV): sequencing the most valuable type-strain genomes for metagenomic binning, comparative biology and taxonomic classification.</title>
        <authorList>
            <person name="Goeker M."/>
        </authorList>
    </citation>
    <scope>NUCLEOTIDE SEQUENCE [LARGE SCALE GENOMIC DNA]</scope>
    <source>
        <strain evidence="1 2">DSM 24591</strain>
    </source>
</reference>
<dbReference type="AlphaFoldDB" id="A0A4R3M9Z7"/>
<name>A0A4R3M9Z7_9BURK</name>